<dbReference type="GO" id="GO:0006355">
    <property type="term" value="P:regulation of DNA-templated transcription"/>
    <property type="evidence" value="ECO:0007669"/>
    <property type="project" value="InterPro"/>
</dbReference>
<protein>
    <recommendedName>
        <fullName evidence="6">Homeobox domain-containing protein</fullName>
    </recommendedName>
</protein>
<evidence type="ECO:0000256" key="4">
    <source>
        <dbReference type="PROSITE-ProRule" id="PRU00108"/>
    </source>
</evidence>
<dbReference type="Pfam" id="PF05920">
    <property type="entry name" value="Homeobox_KN"/>
    <property type="match status" value="1"/>
</dbReference>
<dbReference type="SUPFAM" id="SSF46689">
    <property type="entry name" value="Homeodomain-like"/>
    <property type="match status" value="1"/>
</dbReference>
<feature type="compositionally biased region" description="Polar residues" evidence="5">
    <location>
        <begin position="334"/>
        <end position="347"/>
    </location>
</feature>
<sequence length="758" mass="83792">MLSPDGCRSNAAPSIWSFDSGYGSGDAIREDGPSRDPFYLQASTSSNSLEQRLENCAGLGLSGIPSFCIGEHSVSKTEELAIDPDVTGLSVFTTKDTVGDGFFLPEISKERDGCLRCELWRVTNPGGDVKCEECRLPEIIEPLLLLAEPSEEIDTVDHCDISAGKPLTPKLSTRTRCSACELSALINHSGPASCATCSSESPNPDLLSPISPSLSEYRVRRSRAGRNSKLPLYALSRLQGWLDANQDNPYPTAEDKRQLAQECGITERQVTTWYTNARARRLNPLDTYLSSGSEDEGAKESDIASAAETPTYTGGFTYLADTTRPSGYRRAGSVSGSSAISTGQARPQPSRRGKKKNYRRSNQTPINELTSPLSDNSVVSPTSPDQEMWQCTFCHRHLVPKSWRRHEETQHRPRAQWTCMLDGPRLSLAQRSNSSSCCAFCMQKDPGEDHFLHNHRISECRKRPIAERTFFRPDHLRQHVKNFHGATLFDVAQSRWKKAPEEEKEQAWVCGFCEEDLRTWDQRETHIAGHFKEGMTMTQWTDYASLDKGGKKKKKGNGLVSLGRRLTRRSSKISQKGAQQGHESHYHAIQNTANLNATANGQPTYSYPYSSSSSAFQTPAYSQHSLSHQHGFGSGFPASTSNGATSMPLTHPHGFSAPPVLPDINTDTLMGSYGPFDWSSMSAASDPAMYNMDNTGMPLFTSTAQPDTMFNQLPTVSEPETMFGVETAPRYEDALGRVQGFGNEVDYQGDWVQGQQRR</sequence>
<evidence type="ECO:0000256" key="1">
    <source>
        <dbReference type="ARBA" id="ARBA00023125"/>
    </source>
</evidence>
<dbReference type="Gene3D" id="1.10.10.60">
    <property type="entry name" value="Homeodomain-like"/>
    <property type="match status" value="1"/>
</dbReference>
<dbReference type="InterPro" id="IPR008422">
    <property type="entry name" value="KN_HD"/>
</dbReference>
<keyword evidence="8" id="KW-1185">Reference proteome</keyword>
<feature type="domain" description="Homeobox" evidence="6">
    <location>
        <begin position="221"/>
        <end position="284"/>
    </location>
</feature>
<proteinExistence type="predicted"/>
<evidence type="ECO:0000259" key="6">
    <source>
        <dbReference type="PROSITE" id="PS50071"/>
    </source>
</evidence>
<feature type="DNA-binding region" description="Homeobox" evidence="4">
    <location>
        <begin position="223"/>
        <end position="285"/>
    </location>
</feature>
<evidence type="ECO:0000313" key="7">
    <source>
        <dbReference type="EMBL" id="KAF2657024.1"/>
    </source>
</evidence>
<keyword evidence="3 4" id="KW-0539">Nucleus</keyword>
<dbReference type="AlphaFoldDB" id="A0A6A6TEG3"/>
<evidence type="ECO:0000313" key="8">
    <source>
        <dbReference type="Proteomes" id="UP000799324"/>
    </source>
</evidence>
<dbReference type="Proteomes" id="UP000799324">
    <property type="component" value="Unassembled WGS sequence"/>
</dbReference>
<evidence type="ECO:0000256" key="5">
    <source>
        <dbReference type="SAM" id="MobiDB-lite"/>
    </source>
</evidence>
<dbReference type="SMART" id="SM00389">
    <property type="entry name" value="HOX"/>
    <property type="match status" value="1"/>
</dbReference>
<keyword evidence="1 4" id="KW-0238">DNA-binding</keyword>
<dbReference type="InterPro" id="IPR009057">
    <property type="entry name" value="Homeodomain-like_sf"/>
</dbReference>
<dbReference type="OrthoDB" id="10056939at2759"/>
<dbReference type="EMBL" id="MU004329">
    <property type="protein sequence ID" value="KAF2657024.1"/>
    <property type="molecule type" value="Genomic_DNA"/>
</dbReference>
<feature type="region of interest" description="Disordered" evidence="5">
    <location>
        <begin position="314"/>
        <end position="382"/>
    </location>
</feature>
<feature type="compositionally biased region" description="Polar residues" evidence="5">
    <location>
        <begin position="360"/>
        <end position="382"/>
    </location>
</feature>
<name>A0A6A6TEG3_9PLEO</name>
<dbReference type="GO" id="GO:0005634">
    <property type="term" value="C:nucleus"/>
    <property type="evidence" value="ECO:0007669"/>
    <property type="project" value="UniProtKB-SubCell"/>
</dbReference>
<organism evidence="7 8">
    <name type="scientific">Lophiostoma macrostomum CBS 122681</name>
    <dbReference type="NCBI Taxonomy" id="1314788"/>
    <lineage>
        <taxon>Eukaryota</taxon>
        <taxon>Fungi</taxon>
        <taxon>Dikarya</taxon>
        <taxon>Ascomycota</taxon>
        <taxon>Pezizomycotina</taxon>
        <taxon>Dothideomycetes</taxon>
        <taxon>Pleosporomycetidae</taxon>
        <taxon>Pleosporales</taxon>
        <taxon>Lophiostomataceae</taxon>
        <taxon>Lophiostoma</taxon>
    </lineage>
</organism>
<accession>A0A6A6TEG3</accession>
<comment type="subcellular location">
    <subcellularLocation>
        <location evidence="4">Nucleus</location>
    </subcellularLocation>
</comment>
<evidence type="ECO:0000256" key="2">
    <source>
        <dbReference type="ARBA" id="ARBA00023155"/>
    </source>
</evidence>
<reference evidence="7" key="1">
    <citation type="journal article" date="2020" name="Stud. Mycol.">
        <title>101 Dothideomycetes genomes: a test case for predicting lifestyles and emergence of pathogens.</title>
        <authorList>
            <person name="Haridas S."/>
            <person name="Albert R."/>
            <person name="Binder M."/>
            <person name="Bloem J."/>
            <person name="Labutti K."/>
            <person name="Salamov A."/>
            <person name="Andreopoulos B."/>
            <person name="Baker S."/>
            <person name="Barry K."/>
            <person name="Bills G."/>
            <person name="Bluhm B."/>
            <person name="Cannon C."/>
            <person name="Castanera R."/>
            <person name="Culley D."/>
            <person name="Daum C."/>
            <person name="Ezra D."/>
            <person name="Gonzalez J."/>
            <person name="Henrissat B."/>
            <person name="Kuo A."/>
            <person name="Liang C."/>
            <person name="Lipzen A."/>
            <person name="Lutzoni F."/>
            <person name="Magnuson J."/>
            <person name="Mondo S."/>
            <person name="Nolan M."/>
            <person name="Ohm R."/>
            <person name="Pangilinan J."/>
            <person name="Park H.-J."/>
            <person name="Ramirez L."/>
            <person name="Alfaro M."/>
            <person name="Sun H."/>
            <person name="Tritt A."/>
            <person name="Yoshinaga Y."/>
            <person name="Zwiers L.-H."/>
            <person name="Turgeon B."/>
            <person name="Goodwin S."/>
            <person name="Spatafora J."/>
            <person name="Crous P."/>
            <person name="Grigoriev I."/>
        </authorList>
    </citation>
    <scope>NUCLEOTIDE SEQUENCE</scope>
    <source>
        <strain evidence="7">CBS 122681</strain>
    </source>
</reference>
<dbReference type="InterPro" id="IPR001356">
    <property type="entry name" value="HD"/>
</dbReference>
<evidence type="ECO:0000256" key="3">
    <source>
        <dbReference type="ARBA" id="ARBA00023242"/>
    </source>
</evidence>
<dbReference type="PROSITE" id="PS50071">
    <property type="entry name" value="HOMEOBOX_2"/>
    <property type="match status" value="1"/>
</dbReference>
<gene>
    <name evidence="7" type="ORF">K491DRAFT_714770</name>
</gene>
<feature type="compositionally biased region" description="Basic residues" evidence="5">
    <location>
        <begin position="349"/>
        <end position="359"/>
    </location>
</feature>
<dbReference type="GO" id="GO:0003677">
    <property type="term" value="F:DNA binding"/>
    <property type="evidence" value="ECO:0007669"/>
    <property type="project" value="UniProtKB-UniRule"/>
</dbReference>
<dbReference type="PANTHER" id="PTHR11850">
    <property type="entry name" value="HOMEOBOX PROTEIN TRANSCRIPTION FACTORS"/>
    <property type="match status" value="1"/>
</dbReference>
<dbReference type="InterPro" id="IPR050224">
    <property type="entry name" value="TALE_homeobox"/>
</dbReference>
<dbReference type="CDD" id="cd00086">
    <property type="entry name" value="homeodomain"/>
    <property type="match status" value="1"/>
</dbReference>
<keyword evidence="2 4" id="KW-0371">Homeobox</keyword>